<keyword evidence="3" id="KW-1185">Reference proteome</keyword>
<reference evidence="2 3" key="1">
    <citation type="submission" date="2019-11" db="EMBL/GenBank/DDBJ databases">
        <authorList>
            <person name="Li X.-J."/>
            <person name="Feng X.-M."/>
        </authorList>
    </citation>
    <scope>NUCLEOTIDE SEQUENCE [LARGE SCALE GENOMIC DNA]</scope>
    <source>
        <strain evidence="2 3">XMNu-373</strain>
    </source>
</reference>
<dbReference type="InterPro" id="IPR034660">
    <property type="entry name" value="DinB/YfiT-like"/>
</dbReference>
<dbReference type="EMBL" id="WLZY01000008">
    <property type="protein sequence ID" value="NDL59798.1"/>
    <property type="molecule type" value="Genomic_DNA"/>
</dbReference>
<dbReference type="InterPro" id="IPR007061">
    <property type="entry name" value="MST-like"/>
</dbReference>
<keyword evidence="1" id="KW-0175">Coiled coil</keyword>
<dbReference type="AlphaFoldDB" id="A0A7K3MBM8"/>
<dbReference type="Gene3D" id="1.20.120.450">
    <property type="entry name" value="dinb family like domain"/>
    <property type="match status" value="1"/>
</dbReference>
<protein>
    <submittedName>
        <fullName evidence="2">DUF664 domain-containing protein</fullName>
    </submittedName>
</protein>
<dbReference type="RefSeq" id="WP_162452479.1">
    <property type="nucleotide sequence ID" value="NZ_WLZY01000008.1"/>
</dbReference>
<dbReference type="Proteomes" id="UP000460435">
    <property type="component" value="Unassembled WGS sequence"/>
</dbReference>
<proteinExistence type="predicted"/>
<name>A0A7K3MBM8_9ACTN</name>
<dbReference type="SUPFAM" id="SSF109854">
    <property type="entry name" value="DinB/YfiT-like putative metalloenzymes"/>
    <property type="match status" value="1"/>
</dbReference>
<evidence type="ECO:0000313" key="2">
    <source>
        <dbReference type="EMBL" id="NDL59798.1"/>
    </source>
</evidence>
<comment type="caution">
    <text evidence="2">The sequence shown here is derived from an EMBL/GenBank/DDBJ whole genome shotgun (WGS) entry which is preliminary data.</text>
</comment>
<feature type="coiled-coil region" evidence="1">
    <location>
        <begin position="9"/>
        <end position="36"/>
    </location>
</feature>
<sequence length="170" mass="18732">MKVYLADERALLEGLLDAQRAEIAKLLDNIDDAEAQLRLVPSLTTPLGLVKHATFVEKVWFHSRVAGVSRGQLGLPDAIDDSFTIEPEDTIEGVRQAFLDACDHSRAVAAAHDLDEQFPWHQGPVNLRFIYGHMIAELARHAGHGDILTEQIRARRAASLTNSGTSTTKE</sequence>
<evidence type="ECO:0000256" key="1">
    <source>
        <dbReference type="SAM" id="Coils"/>
    </source>
</evidence>
<gene>
    <name evidence="2" type="ORF">F7O44_22245</name>
</gene>
<organism evidence="2 3">
    <name type="scientific">Phytoactinopolyspora mesophila</name>
    <dbReference type="NCBI Taxonomy" id="2650750"/>
    <lineage>
        <taxon>Bacteria</taxon>
        <taxon>Bacillati</taxon>
        <taxon>Actinomycetota</taxon>
        <taxon>Actinomycetes</taxon>
        <taxon>Jiangellales</taxon>
        <taxon>Jiangellaceae</taxon>
        <taxon>Phytoactinopolyspora</taxon>
    </lineage>
</organism>
<evidence type="ECO:0000313" key="3">
    <source>
        <dbReference type="Proteomes" id="UP000460435"/>
    </source>
</evidence>
<accession>A0A7K3MBM8</accession>
<dbReference type="Pfam" id="PF04978">
    <property type="entry name" value="MST"/>
    <property type="match status" value="1"/>
</dbReference>